<comment type="caution">
    <text evidence="2">The sequence shown here is derived from an EMBL/GenBank/DDBJ whole genome shotgun (WGS) entry which is preliminary data.</text>
</comment>
<gene>
    <name evidence="2" type="ORF">PBRASI_LOCUS10272</name>
</gene>
<name>A0A9N9H249_9GLOM</name>
<dbReference type="EMBL" id="CAJVPI010002898">
    <property type="protein sequence ID" value="CAG8651110.1"/>
    <property type="molecule type" value="Genomic_DNA"/>
</dbReference>
<protein>
    <submittedName>
        <fullName evidence="2">8032_t:CDS:1</fullName>
    </submittedName>
</protein>
<feature type="region of interest" description="Disordered" evidence="1">
    <location>
        <begin position="1"/>
        <end position="46"/>
    </location>
</feature>
<evidence type="ECO:0000256" key="1">
    <source>
        <dbReference type="SAM" id="MobiDB-lite"/>
    </source>
</evidence>
<evidence type="ECO:0000313" key="2">
    <source>
        <dbReference type="EMBL" id="CAG8651110.1"/>
    </source>
</evidence>
<keyword evidence="3" id="KW-1185">Reference proteome</keyword>
<accession>A0A9N9H249</accession>
<organism evidence="2 3">
    <name type="scientific">Paraglomus brasilianum</name>
    <dbReference type="NCBI Taxonomy" id="144538"/>
    <lineage>
        <taxon>Eukaryota</taxon>
        <taxon>Fungi</taxon>
        <taxon>Fungi incertae sedis</taxon>
        <taxon>Mucoromycota</taxon>
        <taxon>Glomeromycotina</taxon>
        <taxon>Glomeromycetes</taxon>
        <taxon>Paraglomerales</taxon>
        <taxon>Paraglomeraceae</taxon>
        <taxon>Paraglomus</taxon>
    </lineage>
</organism>
<feature type="compositionally biased region" description="Basic and acidic residues" evidence="1">
    <location>
        <begin position="1"/>
        <end position="21"/>
    </location>
</feature>
<feature type="compositionally biased region" description="Acidic residues" evidence="1">
    <location>
        <begin position="22"/>
        <end position="31"/>
    </location>
</feature>
<feature type="non-terminal residue" evidence="2">
    <location>
        <position position="1"/>
    </location>
</feature>
<dbReference type="AlphaFoldDB" id="A0A9N9H249"/>
<dbReference type="Proteomes" id="UP000789739">
    <property type="component" value="Unassembled WGS sequence"/>
</dbReference>
<evidence type="ECO:0000313" key="3">
    <source>
        <dbReference type="Proteomes" id="UP000789739"/>
    </source>
</evidence>
<proteinExistence type="predicted"/>
<sequence>ERCLPERGSVKRRGEREGVEKDIEESDEEGVGADQDGKMDVSTQRK</sequence>
<reference evidence="2" key="1">
    <citation type="submission" date="2021-06" db="EMBL/GenBank/DDBJ databases">
        <authorList>
            <person name="Kallberg Y."/>
            <person name="Tangrot J."/>
            <person name="Rosling A."/>
        </authorList>
    </citation>
    <scope>NUCLEOTIDE SEQUENCE</scope>
    <source>
        <strain evidence="2">BR232B</strain>
    </source>
</reference>